<accession>A0A834SJ62</accession>
<dbReference type="OrthoDB" id="1724443at2759"/>
<dbReference type="AlphaFoldDB" id="A0A834SJ62"/>
<dbReference type="Proteomes" id="UP000634136">
    <property type="component" value="Unassembled WGS sequence"/>
</dbReference>
<name>A0A834SJ62_9FABA</name>
<reference evidence="1" key="1">
    <citation type="submission" date="2020-09" db="EMBL/GenBank/DDBJ databases">
        <title>Genome-Enabled Discovery of Anthraquinone Biosynthesis in Senna tora.</title>
        <authorList>
            <person name="Kang S.-H."/>
            <person name="Pandey R.P."/>
            <person name="Lee C.-M."/>
            <person name="Sim J.-S."/>
            <person name="Jeong J.-T."/>
            <person name="Choi B.-S."/>
            <person name="Jung M."/>
            <person name="Ginzburg D."/>
            <person name="Zhao K."/>
            <person name="Won S.Y."/>
            <person name="Oh T.-J."/>
            <person name="Yu Y."/>
            <person name="Kim N.-H."/>
            <person name="Lee O.R."/>
            <person name="Lee T.-H."/>
            <person name="Bashyal P."/>
            <person name="Kim T.-S."/>
            <person name="Lee W.-H."/>
            <person name="Kawkins C."/>
            <person name="Kim C.-K."/>
            <person name="Kim J.S."/>
            <person name="Ahn B.O."/>
            <person name="Rhee S.Y."/>
            <person name="Sohng J.K."/>
        </authorList>
    </citation>
    <scope>NUCLEOTIDE SEQUENCE</scope>
    <source>
        <tissue evidence="1">Leaf</tissue>
    </source>
</reference>
<keyword evidence="2" id="KW-1185">Reference proteome</keyword>
<organism evidence="1 2">
    <name type="scientific">Senna tora</name>
    <dbReference type="NCBI Taxonomy" id="362788"/>
    <lineage>
        <taxon>Eukaryota</taxon>
        <taxon>Viridiplantae</taxon>
        <taxon>Streptophyta</taxon>
        <taxon>Embryophyta</taxon>
        <taxon>Tracheophyta</taxon>
        <taxon>Spermatophyta</taxon>
        <taxon>Magnoliopsida</taxon>
        <taxon>eudicotyledons</taxon>
        <taxon>Gunneridae</taxon>
        <taxon>Pentapetalae</taxon>
        <taxon>rosids</taxon>
        <taxon>fabids</taxon>
        <taxon>Fabales</taxon>
        <taxon>Fabaceae</taxon>
        <taxon>Caesalpinioideae</taxon>
        <taxon>Cassia clade</taxon>
        <taxon>Senna</taxon>
    </lineage>
</organism>
<sequence>MLTKQIELHNGDSLSVNGTEISILEEPNQVSLGSFLKSGHGGALESEICLEILSDLTNQSLERKLPDQKLGALLVLPDLTKSHRTWPEAVRLLHAAGGRSGLPSSLGRQLLPRSLTTGGLASGLLGTSHWSEMEKLGFEDLREECFEFGMWLICSMEEAGNGEGFI</sequence>
<proteinExistence type="predicted"/>
<evidence type="ECO:0000313" key="2">
    <source>
        <dbReference type="Proteomes" id="UP000634136"/>
    </source>
</evidence>
<comment type="caution">
    <text evidence="1">The sequence shown here is derived from an EMBL/GenBank/DDBJ whole genome shotgun (WGS) entry which is preliminary data.</text>
</comment>
<protein>
    <submittedName>
        <fullName evidence="1">Histone 3</fullName>
    </submittedName>
</protein>
<gene>
    <name evidence="1" type="ORF">G2W53_042494</name>
</gene>
<dbReference type="EMBL" id="JAAIUW010000013">
    <property type="protein sequence ID" value="KAF7803383.1"/>
    <property type="molecule type" value="Genomic_DNA"/>
</dbReference>
<evidence type="ECO:0000313" key="1">
    <source>
        <dbReference type="EMBL" id="KAF7803383.1"/>
    </source>
</evidence>